<dbReference type="AlphaFoldDB" id="H1XVW3"/>
<dbReference type="Proteomes" id="UP000004671">
    <property type="component" value="Chromosome"/>
</dbReference>
<gene>
    <name evidence="2" type="ORF">Calab_1059</name>
</gene>
<protein>
    <submittedName>
        <fullName evidence="2">Uncharacterized protein</fullName>
    </submittedName>
</protein>
<dbReference type="PaxDb" id="880073-Calab_1059"/>
<evidence type="ECO:0000313" key="2">
    <source>
        <dbReference type="EMBL" id="EHO40690.1"/>
    </source>
</evidence>
<sequence length="70" mass="8216">MNYELFISIVLIIVGVLYTFFNEKITKLEDKPQERKKWELSVEEQRARMKIVGIGCLVIGSIYLIIQLLK</sequence>
<feature type="transmembrane region" description="Helical" evidence="1">
    <location>
        <begin position="47"/>
        <end position="66"/>
    </location>
</feature>
<reference evidence="2 3" key="1">
    <citation type="submission" date="2011-09" db="EMBL/GenBank/DDBJ databases">
        <title>The permanent draft genome of Caldithrix abyssi DSM 13497.</title>
        <authorList>
            <consortium name="US DOE Joint Genome Institute (JGI-PGF)"/>
            <person name="Lucas S."/>
            <person name="Han J."/>
            <person name="Lapidus A."/>
            <person name="Bruce D."/>
            <person name="Goodwin L."/>
            <person name="Pitluck S."/>
            <person name="Peters L."/>
            <person name="Kyrpides N."/>
            <person name="Mavromatis K."/>
            <person name="Ivanova N."/>
            <person name="Mikhailova N."/>
            <person name="Chertkov O."/>
            <person name="Detter J.C."/>
            <person name="Tapia R."/>
            <person name="Han C."/>
            <person name="Land M."/>
            <person name="Hauser L."/>
            <person name="Markowitz V."/>
            <person name="Cheng J.-F."/>
            <person name="Hugenholtz P."/>
            <person name="Woyke T."/>
            <person name="Wu D."/>
            <person name="Spring S."/>
            <person name="Brambilla E."/>
            <person name="Klenk H.-P."/>
            <person name="Eisen J.A."/>
        </authorList>
    </citation>
    <scope>NUCLEOTIDE SEQUENCE [LARGE SCALE GENOMIC DNA]</scope>
    <source>
        <strain evidence="2 3">DSM 13497</strain>
    </source>
</reference>
<feature type="transmembrane region" description="Helical" evidence="1">
    <location>
        <begin position="6"/>
        <end position="26"/>
    </location>
</feature>
<keyword evidence="3" id="KW-1185">Reference proteome</keyword>
<keyword evidence="1" id="KW-1133">Transmembrane helix</keyword>
<organism evidence="2 3">
    <name type="scientific">Caldithrix abyssi DSM 13497</name>
    <dbReference type="NCBI Taxonomy" id="880073"/>
    <lineage>
        <taxon>Bacteria</taxon>
        <taxon>Pseudomonadati</taxon>
        <taxon>Calditrichota</taxon>
        <taxon>Calditrichia</taxon>
        <taxon>Calditrichales</taxon>
        <taxon>Calditrichaceae</taxon>
        <taxon>Caldithrix</taxon>
    </lineage>
</organism>
<keyword evidence="1" id="KW-0812">Transmembrane</keyword>
<dbReference type="HOGENOM" id="CLU_2750118_0_0_0"/>
<name>H1XVW3_CALAY</name>
<accession>H1XVW3</accession>
<evidence type="ECO:0000313" key="3">
    <source>
        <dbReference type="Proteomes" id="UP000004671"/>
    </source>
</evidence>
<dbReference type="EMBL" id="CM001402">
    <property type="protein sequence ID" value="EHO40690.1"/>
    <property type="molecule type" value="Genomic_DNA"/>
</dbReference>
<dbReference type="InParanoid" id="H1XVW3"/>
<proteinExistence type="predicted"/>
<evidence type="ECO:0000256" key="1">
    <source>
        <dbReference type="SAM" id="Phobius"/>
    </source>
</evidence>
<keyword evidence="1" id="KW-0472">Membrane</keyword>
<dbReference type="RefSeq" id="WP_006927712.1">
    <property type="nucleotide sequence ID" value="NZ_CM001402.1"/>
</dbReference>